<proteinExistence type="predicted"/>
<accession>A0ABS2FGN3</accession>
<protein>
    <submittedName>
        <fullName evidence="3">TIR domain-containing protein</fullName>
    </submittedName>
</protein>
<evidence type="ECO:0000259" key="2">
    <source>
        <dbReference type="PROSITE" id="PS50104"/>
    </source>
</evidence>
<feature type="region of interest" description="Disordered" evidence="1">
    <location>
        <begin position="99"/>
        <end position="122"/>
    </location>
</feature>
<dbReference type="PROSITE" id="PS50104">
    <property type="entry name" value="TIR"/>
    <property type="match status" value="1"/>
</dbReference>
<evidence type="ECO:0000256" key="1">
    <source>
        <dbReference type="SAM" id="MobiDB-lite"/>
    </source>
</evidence>
<dbReference type="Gene3D" id="3.40.50.10140">
    <property type="entry name" value="Toll/interleukin-1 receptor homology (TIR) domain"/>
    <property type="match status" value="1"/>
</dbReference>
<comment type="caution">
    <text evidence="3">The sequence shown here is derived from an EMBL/GenBank/DDBJ whole genome shotgun (WGS) entry which is preliminary data.</text>
</comment>
<feature type="compositionally biased region" description="Low complexity" evidence="1">
    <location>
        <begin position="46"/>
        <end position="57"/>
    </location>
</feature>
<name>A0ABS2FGN3_9CLOT</name>
<dbReference type="Proteomes" id="UP000767334">
    <property type="component" value="Unassembled WGS sequence"/>
</dbReference>
<dbReference type="SMART" id="SM00255">
    <property type="entry name" value="TIR"/>
    <property type="match status" value="1"/>
</dbReference>
<feature type="domain" description="TIR" evidence="2">
    <location>
        <begin position="150"/>
        <end position="284"/>
    </location>
</feature>
<keyword evidence="4" id="KW-1185">Reference proteome</keyword>
<feature type="region of interest" description="Disordered" evidence="1">
    <location>
        <begin position="36"/>
        <end position="58"/>
    </location>
</feature>
<dbReference type="InterPro" id="IPR035897">
    <property type="entry name" value="Toll_tir_struct_dom_sf"/>
</dbReference>
<evidence type="ECO:0000313" key="4">
    <source>
        <dbReference type="Proteomes" id="UP000767334"/>
    </source>
</evidence>
<organism evidence="3 4">
    <name type="scientific">Clostridium saudiense</name>
    <dbReference type="NCBI Taxonomy" id="1414720"/>
    <lineage>
        <taxon>Bacteria</taxon>
        <taxon>Bacillati</taxon>
        <taxon>Bacillota</taxon>
        <taxon>Clostridia</taxon>
        <taxon>Eubacteriales</taxon>
        <taxon>Clostridiaceae</taxon>
        <taxon>Clostridium</taxon>
    </lineage>
</organism>
<sequence length="286" mass="32797">MSTISLLQNQITKLKKDIITERKKLSDEKTKEANALTKKSKAEIQISKTSSTSTISTKMREIQRANDDIIKSQKNQSAINKKISTKEEELIKKEAQLIKEQEREDKKREQAQKKREQEMEKRHNDILKSIQQETISSLSNNPGNASEINQEYDVFISHAWEDKEDFVRPLAESLINEGIKVWYDETSIKWGASIRQSIDNGLAHSRFGIVVISSIFLEKYWTNYEVDGLFQKESNNGTSVLLPIWHKVTKNEVMNKSATLAGRNALNTAMLSIDEIVEEVKQILNT</sequence>
<evidence type="ECO:0000313" key="3">
    <source>
        <dbReference type="EMBL" id="MBM6819496.1"/>
    </source>
</evidence>
<dbReference type="Pfam" id="PF13676">
    <property type="entry name" value="TIR_2"/>
    <property type="match status" value="1"/>
</dbReference>
<reference evidence="3 4" key="1">
    <citation type="journal article" date="2021" name="Sci. Rep.">
        <title>The distribution of antibiotic resistance genes in chicken gut microbiota commensals.</title>
        <authorList>
            <person name="Juricova H."/>
            <person name="Matiasovicova J."/>
            <person name="Kubasova T."/>
            <person name="Cejkova D."/>
            <person name="Rychlik I."/>
        </authorList>
    </citation>
    <scope>NUCLEOTIDE SEQUENCE [LARGE SCALE GENOMIC DNA]</scope>
    <source>
        <strain evidence="3 4">An435</strain>
    </source>
</reference>
<dbReference type="InterPro" id="IPR000157">
    <property type="entry name" value="TIR_dom"/>
</dbReference>
<gene>
    <name evidence="3" type="ORF">H6A19_09125</name>
</gene>
<dbReference type="SUPFAM" id="SSF52200">
    <property type="entry name" value="Toll/Interleukin receptor TIR domain"/>
    <property type="match status" value="1"/>
</dbReference>
<dbReference type="RefSeq" id="WP_195963751.1">
    <property type="nucleotide sequence ID" value="NZ_JACJLL010000048.1"/>
</dbReference>
<dbReference type="EMBL" id="JACJLL010000048">
    <property type="protein sequence ID" value="MBM6819496.1"/>
    <property type="molecule type" value="Genomic_DNA"/>
</dbReference>